<dbReference type="Gene3D" id="3.40.190.10">
    <property type="entry name" value="Periplasmic binding protein-like II"/>
    <property type="match status" value="2"/>
</dbReference>
<comment type="function">
    <text evidence="10">Part of the ABC transporter complex UgpBAEC involved in sn-glycerol-3-phosphate (G3P) import. Probably responsible for the translocation of the substrate across the membrane.</text>
</comment>
<evidence type="ECO:0000313" key="12">
    <source>
        <dbReference type="EMBL" id="PTP15003.1"/>
    </source>
</evidence>
<keyword evidence="6 9" id="KW-0812">Transmembrane</keyword>
<reference evidence="12 13" key="1">
    <citation type="submission" date="2017-11" db="EMBL/GenBank/DDBJ databases">
        <title>Population delineation of vibrios coincides with oyster pathogenicity.</title>
        <authorList>
            <person name="Bruto M."/>
            <person name="Labreuche Y."/>
            <person name="James A."/>
            <person name="Piel D."/>
            <person name="Chenivesse S."/>
            <person name="Petton B."/>
            <person name="Polz M.F."/>
            <person name="Le Roux F."/>
        </authorList>
    </citation>
    <scope>NUCLEOTIDE SEQUENCE [LARGE SCALE GENOMIC DNA]</scope>
    <source>
        <strain evidence="12 13">1F_55</strain>
    </source>
</reference>
<evidence type="ECO:0000256" key="5">
    <source>
        <dbReference type="ARBA" id="ARBA00022475"/>
    </source>
</evidence>
<keyword evidence="8 9" id="KW-0472">Membrane</keyword>
<feature type="transmembrane region" description="Helical" evidence="9">
    <location>
        <begin position="189"/>
        <end position="214"/>
    </location>
</feature>
<dbReference type="PANTHER" id="PTHR43744:SF8">
    <property type="entry name" value="SN-GLYCEROL-3-PHOSPHATE TRANSPORT SYSTEM PERMEASE PROTEIN UGPE"/>
    <property type="match status" value="1"/>
</dbReference>
<dbReference type="Pfam" id="PF01547">
    <property type="entry name" value="SBP_bac_1"/>
    <property type="match status" value="1"/>
</dbReference>
<dbReference type="CDD" id="cd06261">
    <property type="entry name" value="TM_PBP2"/>
    <property type="match status" value="1"/>
</dbReference>
<evidence type="ECO:0000256" key="1">
    <source>
        <dbReference type="ARBA" id="ARBA00004651"/>
    </source>
</evidence>
<sequence>MFPQPIQKAGRFTNISYRVALPISIVMWLLPLIAVMMTSIRSMDDINKGNYWGWPSEIQFIENYTQVFTSTSMGQYLINSLIITLPAVAGAVALSTLAGYALAKYNFKANVWIFAMFIAGNFVPFQILMIPVRDLTIGLGLYDTHWALIFFHIAFQAGFCTLFMRNFIVGIPDALIEAARVEGVSEWKIFWHVVLPLVRPALAALAVLVFTFIWTDNNMKQDFASAAPAMTVNGKQFGVPYTYYQWGIYYRKDIFEQYGIAEPKTWDDLKSASATLKENGVAPFAIGTKYLWTAAGWFDYINMRTNGLDFHIQLMEGKVPYSDERVKKTFANWAELVEPGYYLENHASYSWQEAQPFLYNGKAAMYLMGNFITPNFPAELDGKMDFFQFPVIDPSIPMSEDAPMDTLHIPSKAKNKEDARKFLEFVARAENQQLINEMLLQIPTNNKAKAKSDPFLDKGVAMLASTDGTAQFYDRDTDPAMAKEGMKGFQEFMVHPDRIEKILKKLDKVSKRTFK</sequence>
<comment type="similarity">
    <text evidence="9">Belongs to the binding-protein-dependent transport system permease family.</text>
</comment>
<dbReference type="Pfam" id="PF00528">
    <property type="entry name" value="BPD_transp_1"/>
    <property type="match status" value="1"/>
</dbReference>
<accession>A0A2T5E6P2</accession>
<dbReference type="Proteomes" id="UP000244080">
    <property type="component" value="Unassembled WGS sequence"/>
</dbReference>
<evidence type="ECO:0000256" key="2">
    <source>
        <dbReference type="ARBA" id="ARBA00011557"/>
    </source>
</evidence>
<keyword evidence="5 10" id="KW-1003">Cell membrane</keyword>
<gene>
    <name evidence="10" type="primary">ugpE</name>
    <name evidence="12" type="ORF">CWO36_20530</name>
</gene>
<protein>
    <recommendedName>
        <fullName evidence="3 10">sn-glycerol-3-phosphate transport system permease protein UgpE</fullName>
    </recommendedName>
</protein>
<feature type="domain" description="ABC transmembrane type-1" evidence="11">
    <location>
        <begin position="77"/>
        <end position="287"/>
    </location>
</feature>
<organism evidence="12 13">
    <name type="scientific">Vibrio splendidus</name>
    <dbReference type="NCBI Taxonomy" id="29497"/>
    <lineage>
        <taxon>Bacteria</taxon>
        <taxon>Pseudomonadati</taxon>
        <taxon>Pseudomonadota</taxon>
        <taxon>Gammaproteobacteria</taxon>
        <taxon>Vibrionales</taxon>
        <taxon>Vibrionaceae</taxon>
        <taxon>Vibrio</taxon>
    </lineage>
</organism>
<comment type="caution">
    <text evidence="10">Lacks conserved residue(s) required for the propagation of feature annotation.</text>
</comment>
<dbReference type="SUPFAM" id="SSF53850">
    <property type="entry name" value="Periplasmic binding protein-like II"/>
    <property type="match status" value="1"/>
</dbReference>
<dbReference type="InterPro" id="IPR006059">
    <property type="entry name" value="SBP"/>
</dbReference>
<dbReference type="InterPro" id="IPR000515">
    <property type="entry name" value="MetI-like"/>
</dbReference>
<feature type="transmembrane region" description="Helical" evidence="9">
    <location>
        <begin position="144"/>
        <end position="168"/>
    </location>
</feature>
<evidence type="ECO:0000256" key="9">
    <source>
        <dbReference type="RuleBase" id="RU363032"/>
    </source>
</evidence>
<dbReference type="InterPro" id="IPR035906">
    <property type="entry name" value="MetI-like_sf"/>
</dbReference>
<evidence type="ECO:0000256" key="10">
    <source>
        <dbReference type="RuleBase" id="RU363056"/>
    </source>
</evidence>
<comment type="caution">
    <text evidence="12">The sequence shown here is derived from an EMBL/GenBank/DDBJ whole genome shotgun (WGS) entry which is preliminary data.</text>
</comment>
<evidence type="ECO:0000256" key="4">
    <source>
        <dbReference type="ARBA" id="ARBA00022448"/>
    </source>
</evidence>
<name>A0A2T5E6P2_VIBSP</name>
<feature type="transmembrane region" description="Helical" evidence="9">
    <location>
        <begin position="20"/>
        <end position="40"/>
    </location>
</feature>
<dbReference type="PROSITE" id="PS50928">
    <property type="entry name" value="ABC_TM1"/>
    <property type="match status" value="1"/>
</dbReference>
<dbReference type="AlphaFoldDB" id="A0A2T5E6P2"/>
<comment type="subunit">
    <text evidence="2 10">The complex is composed of two ATP-binding proteins (UgpC), two transmembrane proteins (UgpA and UgpE) and a solute-binding protein (UgpB).</text>
</comment>
<evidence type="ECO:0000256" key="6">
    <source>
        <dbReference type="ARBA" id="ARBA00022692"/>
    </source>
</evidence>
<dbReference type="EMBL" id="PIGA01000042">
    <property type="protein sequence ID" value="PTP15003.1"/>
    <property type="molecule type" value="Genomic_DNA"/>
</dbReference>
<evidence type="ECO:0000256" key="7">
    <source>
        <dbReference type="ARBA" id="ARBA00022989"/>
    </source>
</evidence>
<proteinExistence type="inferred from homology"/>
<feature type="transmembrane region" description="Helical" evidence="9">
    <location>
        <begin position="109"/>
        <end position="132"/>
    </location>
</feature>
<dbReference type="PANTHER" id="PTHR43744">
    <property type="entry name" value="ABC TRANSPORTER PERMEASE PROTEIN MG189-RELATED-RELATED"/>
    <property type="match status" value="1"/>
</dbReference>
<keyword evidence="4 9" id="KW-0813">Transport</keyword>
<feature type="transmembrane region" description="Helical" evidence="9">
    <location>
        <begin position="76"/>
        <end position="102"/>
    </location>
</feature>
<evidence type="ECO:0000256" key="8">
    <source>
        <dbReference type="ARBA" id="ARBA00023136"/>
    </source>
</evidence>
<dbReference type="SUPFAM" id="SSF161098">
    <property type="entry name" value="MetI-like"/>
    <property type="match status" value="1"/>
</dbReference>
<keyword evidence="7 9" id="KW-1133">Transmembrane helix</keyword>
<dbReference type="RefSeq" id="WP_017087457.1">
    <property type="nucleotide sequence ID" value="NZ_CAWNZY010000054.1"/>
</dbReference>
<evidence type="ECO:0000256" key="3">
    <source>
        <dbReference type="ARBA" id="ARBA00020515"/>
    </source>
</evidence>
<comment type="subcellular location">
    <subcellularLocation>
        <location evidence="10">Cell inner membrane</location>
        <topology evidence="10">Multi-pass membrane protein</topology>
    </subcellularLocation>
    <subcellularLocation>
        <location evidence="1 9">Cell membrane</location>
        <topology evidence="1 9">Multi-pass membrane protein</topology>
    </subcellularLocation>
</comment>
<dbReference type="GO" id="GO:0055085">
    <property type="term" value="P:transmembrane transport"/>
    <property type="evidence" value="ECO:0007669"/>
    <property type="project" value="InterPro"/>
</dbReference>
<evidence type="ECO:0000259" key="11">
    <source>
        <dbReference type="PROSITE" id="PS50928"/>
    </source>
</evidence>
<evidence type="ECO:0000313" key="13">
    <source>
        <dbReference type="Proteomes" id="UP000244080"/>
    </source>
</evidence>
<dbReference type="GO" id="GO:0005886">
    <property type="term" value="C:plasma membrane"/>
    <property type="evidence" value="ECO:0007669"/>
    <property type="project" value="UniProtKB-SubCell"/>
</dbReference>
<keyword evidence="10" id="KW-0997">Cell inner membrane</keyword>